<name>A0A7X9P1I7_9BACT</name>
<evidence type="ECO:0000256" key="1">
    <source>
        <dbReference type="ARBA" id="ARBA00022679"/>
    </source>
</evidence>
<organism evidence="3 4">
    <name type="scientific">Flammeovirga aprica JL-4</name>
    <dbReference type="NCBI Taxonomy" id="694437"/>
    <lineage>
        <taxon>Bacteria</taxon>
        <taxon>Pseudomonadati</taxon>
        <taxon>Bacteroidota</taxon>
        <taxon>Cytophagia</taxon>
        <taxon>Cytophagales</taxon>
        <taxon>Flammeovirgaceae</taxon>
        <taxon>Flammeovirga</taxon>
    </lineage>
</organism>
<proteinExistence type="predicted"/>
<dbReference type="EMBL" id="JABANE010000006">
    <property type="protein sequence ID" value="NME66944.1"/>
    <property type="molecule type" value="Genomic_DNA"/>
</dbReference>
<gene>
    <name evidence="3" type="ORF">HHU12_03100</name>
</gene>
<reference evidence="3 4" key="1">
    <citation type="submission" date="2020-04" db="EMBL/GenBank/DDBJ databases">
        <title>Flammeovirga sp. SR4, a novel species isolated from seawater.</title>
        <authorList>
            <person name="Wang X."/>
        </authorList>
    </citation>
    <scope>NUCLEOTIDE SEQUENCE [LARGE SCALE GENOMIC DNA]</scope>
    <source>
        <strain evidence="3 4">ATCC 23126</strain>
    </source>
</reference>
<dbReference type="SMART" id="SM00672">
    <property type="entry name" value="CAP10"/>
    <property type="match status" value="1"/>
</dbReference>
<dbReference type="PANTHER" id="PTHR12203">
    <property type="entry name" value="KDEL LYS-ASP-GLU-LEU CONTAINING - RELATED"/>
    <property type="match status" value="1"/>
</dbReference>
<protein>
    <submittedName>
        <fullName evidence="3">Lipopolysaccharide biosynthesis protein</fullName>
    </submittedName>
</protein>
<dbReference type="InterPro" id="IPR006598">
    <property type="entry name" value="CAP10"/>
</dbReference>
<sequence>MYALGSIFHFRHKPIKINYFIKNIFGGIILPTALFPSRKDEHLKIDKKEQEYIDARVDYYMKKETNFSTSKQATSVGEFKLDNHGSAYFFDLKSRIKYFNPWLKIDFIFGDVIHIPEVPSIVKSRPISDQNENSILLKLNKIRHFNFVNDWIKFENKKDMLVTRGNVFNNHDNRLLFLEKYFNHPLCDIGKVNFSEANAENYTDNRFIKEKMTIEEQLHYKFIYCWEGNDVATNLKWVMSSNSIAVMPTPTMETWFMEGKLIPDYHYIHVKDDLSDLPEKIEYYSKNTKKALEILKNAHRFVEQFKNDKREKKIELLVLDKYFRASTQ</sequence>
<dbReference type="GO" id="GO:0016740">
    <property type="term" value="F:transferase activity"/>
    <property type="evidence" value="ECO:0007669"/>
    <property type="project" value="UniProtKB-KW"/>
</dbReference>
<accession>A0A7X9P1I7</accession>
<evidence type="ECO:0000313" key="4">
    <source>
        <dbReference type="Proteomes" id="UP000576082"/>
    </source>
</evidence>
<keyword evidence="4" id="KW-1185">Reference proteome</keyword>
<dbReference type="InterPro" id="IPR051091">
    <property type="entry name" value="O-Glucosyltr/Glycosyltrsf_90"/>
</dbReference>
<evidence type="ECO:0000259" key="2">
    <source>
        <dbReference type="SMART" id="SM00672"/>
    </source>
</evidence>
<dbReference type="PANTHER" id="PTHR12203:SF35">
    <property type="entry name" value="PROTEIN O-GLUCOSYLTRANSFERASE 1"/>
    <property type="match status" value="1"/>
</dbReference>
<dbReference type="AlphaFoldDB" id="A0A7X9P1I7"/>
<dbReference type="Pfam" id="PF05686">
    <property type="entry name" value="Glyco_transf_90"/>
    <property type="match status" value="1"/>
</dbReference>
<feature type="domain" description="Glycosyl transferase CAP10" evidence="2">
    <location>
        <begin position="105"/>
        <end position="323"/>
    </location>
</feature>
<comment type="caution">
    <text evidence="3">The sequence shown here is derived from an EMBL/GenBank/DDBJ whole genome shotgun (WGS) entry which is preliminary data.</text>
</comment>
<dbReference type="Proteomes" id="UP000576082">
    <property type="component" value="Unassembled WGS sequence"/>
</dbReference>
<evidence type="ECO:0000313" key="3">
    <source>
        <dbReference type="EMBL" id="NME66944.1"/>
    </source>
</evidence>
<keyword evidence="1" id="KW-0808">Transferase</keyword>